<keyword evidence="1" id="KW-0812">Transmembrane</keyword>
<accession>A0ABS2R4A1</accession>
<dbReference type="Proteomes" id="UP000823485">
    <property type="component" value="Unassembled WGS sequence"/>
</dbReference>
<evidence type="ECO:0000313" key="3">
    <source>
        <dbReference type="Proteomes" id="UP000823485"/>
    </source>
</evidence>
<evidence type="ECO:0000313" key="2">
    <source>
        <dbReference type="EMBL" id="MBM7714230.1"/>
    </source>
</evidence>
<proteinExistence type="predicted"/>
<reference evidence="2 3" key="1">
    <citation type="submission" date="2021-01" db="EMBL/GenBank/DDBJ databases">
        <title>Genomic Encyclopedia of Type Strains, Phase IV (KMG-IV): sequencing the most valuable type-strain genomes for metagenomic binning, comparative biology and taxonomic classification.</title>
        <authorList>
            <person name="Goeker M."/>
        </authorList>
    </citation>
    <scope>NUCLEOTIDE SEQUENCE [LARGE SCALE GENOMIC DNA]</scope>
    <source>
        <strain evidence="2 3">DSM 105453</strain>
    </source>
</reference>
<feature type="transmembrane region" description="Helical" evidence="1">
    <location>
        <begin position="97"/>
        <end position="118"/>
    </location>
</feature>
<gene>
    <name evidence="2" type="ORF">JOC94_001202</name>
</gene>
<keyword evidence="1" id="KW-1133">Transmembrane helix</keyword>
<evidence type="ECO:0008006" key="4">
    <source>
        <dbReference type="Google" id="ProtNLM"/>
    </source>
</evidence>
<feature type="transmembrane region" description="Helical" evidence="1">
    <location>
        <begin position="59"/>
        <end position="77"/>
    </location>
</feature>
<feature type="transmembrane region" description="Helical" evidence="1">
    <location>
        <begin position="7"/>
        <end position="24"/>
    </location>
</feature>
<dbReference type="RefSeq" id="WP_077111938.1">
    <property type="nucleotide sequence ID" value="NZ_JAFBFH010000006.1"/>
</dbReference>
<comment type="caution">
    <text evidence="2">The sequence shown here is derived from an EMBL/GenBank/DDBJ whole genome shotgun (WGS) entry which is preliminary data.</text>
</comment>
<keyword evidence="1" id="KW-0472">Membrane</keyword>
<organism evidence="2 3">
    <name type="scientific">Siminovitchia thermophila</name>
    <dbReference type="NCBI Taxonomy" id="1245522"/>
    <lineage>
        <taxon>Bacteria</taxon>
        <taxon>Bacillati</taxon>
        <taxon>Bacillota</taxon>
        <taxon>Bacilli</taxon>
        <taxon>Bacillales</taxon>
        <taxon>Bacillaceae</taxon>
        <taxon>Siminovitchia</taxon>
    </lineage>
</organism>
<evidence type="ECO:0000256" key="1">
    <source>
        <dbReference type="SAM" id="Phobius"/>
    </source>
</evidence>
<sequence length="137" mass="15563">MSRIDQTIYALFGLAVVMVIGMVTNSWRAVLYPFLIMVGLAIFLGLIKDIRRNPRKIWIPVTVTAIYLFLYIFHDVITMDSPTGGKGFIWGLSPAMALYIFGIWPLAVLVCLLYTLTFQKDSVTQQLRQDGQKNINM</sequence>
<keyword evidence="3" id="KW-1185">Reference proteome</keyword>
<protein>
    <recommendedName>
        <fullName evidence="4">Transmembrane protein</fullName>
    </recommendedName>
</protein>
<feature type="transmembrane region" description="Helical" evidence="1">
    <location>
        <begin position="30"/>
        <end position="47"/>
    </location>
</feature>
<name>A0ABS2R4A1_9BACI</name>
<dbReference type="EMBL" id="JAFBFH010000006">
    <property type="protein sequence ID" value="MBM7714230.1"/>
    <property type="molecule type" value="Genomic_DNA"/>
</dbReference>